<dbReference type="Pfam" id="PF02775">
    <property type="entry name" value="TPP_enzyme_C"/>
    <property type="match status" value="1"/>
</dbReference>
<keyword evidence="3" id="KW-0411">Iron-sulfur</keyword>
<evidence type="ECO:0000259" key="4">
    <source>
        <dbReference type="Pfam" id="PF01855"/>
    </source>
</evidence>
<evidence type="ECO:0000256" key="2">
    <source>
        <dbReference type="ARBA" id="ARBA00023002"/>
    </source>
</evidence>
<dbReference type="InterPro" id="IPR029061">
    <property type="entry name" value="THDP-binding"/>
</dbReference>
<evidence type="ECO:0000256" key="1">
    <source>
        <dbReference type="ARBA" id="ARBA00022723"/>
    </source>
</evidence>
<keyword evidence="3" id="KW-0004">4Fe-4S</keyword>
<dbReference type="Pfam" id="PF01855">
    <property type="entry name" value="POR_N"/>
    <property type="match status" value="1"/>
</dbReference>
<dbReference type="EMBL" id="JBHTMY010000002">
    <property type="protein sequence ID" value="MFD1314891.1"/>
    <property type="molecule type" value="Genomic_DNA"/>
</dbReference>
<keyword evidence="2 3" id="KW-0560">Oxidoreductase</keyword>
<comment type="catalytic activity">
    <reaction evidence="3">
        <text>indole-3-pyruvate + 2 oxidized [2Fe-2S]-[ferredoxin] + CoA = (indol-3-yl)acetyl-CoA + 2 reduced [2Fe-2S]-[ferredoxin] + CO2 + H(+)</text>
        <dbReference type="Rhea" id="RHEA:12645"/>
        <dbReference type="Rhea" id="RHEA-COMP:10000"/>
        <dbReference type="Rhea" id="RHEA-COMP:10001"/>
        <dbReference type="ChEBI" id="CHEBI:15378"/>
        <dbReference type="ChEBI" id="CHEBI:16526"/>
        <dbReference type="ChEBI" id="CHEBI:17640"/>
        <dbReference type="ChEBI" id="CHEBI:33737"/>
        <dbReference type="ChEBI" id="CHEBI:33738"/>
        <dbReference type="ChEBI" id="CHEBI:57271"/>
        <dbReference type="ChEBI" id="CHEBI:57287"/>
        <dbReference type="EC" id="1.2.7.8"/>
    </reaction>
</comment>
<accession>A0ABW3Y149</accession>
<comment type="caution">
    <text evidence="6">The sequence shown here is derived from an EMBL/GenBank/DDBJ whole genome shotgun (WGS) entry which is preliminary data.</text>
</comment>
<protein>
    <recommendedName>
        <fullName evidence="3">Indolepyruvate oxidoreductase subunit IorA</fullName>
        <shortName evidence="3">IOR</shortName>
        <ecNumber evidence="3">1.2.7.8</ecNumber>
    </recommendedName>
    <alternativeName>
        <fullName evidence="3">Indolepyruvate ferredoxin oxidoreductase subunit alpha</fullName>
    </alternativeName>
</protein>
<keyword evidence="3" id="KW-0249">Electron transport</keyword>
<feature type="domain" description="Pyruvate flavodoxin/ferredoxin oxidoreductase pyrimidine binding" evidence="4">
    <location>
        <begin position="15"/>
        <end position="181"/>
    </location>
</feature>
<evidence type="ECO:0000313" key="6">
    <source>
        <dbReference type="EMBL" id="MFD1314891.1"/>
    </source>
</evidence>
<evidence type="ECO:0000313" key="7">
    <source>
        <dbReference type="Proteomes" id="UP001597201"/>
    </source>
</evidence>
<dbReference type="EC" id="1.2.7.8" evidence="3"/>
<comment type="function">
    <text evidence="3">Catalyzes the ferredoxin-dependent oxidative decarboxylation of arylpyruvates.</text>
</comment>
<dbReference type="Gene3D" id="3.40.50.970">
    <property type="match status" value="2"/>
</dbReference>
<dbReference type="InterPro" id="IPR002880">
    <property type="entry name" value="Pyrv_Fd/Flavodoxin_OxRdtase_N"/>
</dbReference>
<gene>
    <name evidence="6" type="ORF">ACFQ39_04635</name>
</gene>
<organism evidence="6 7">
    <name type="scientific">Namhaeicola litoreus</name>
    <dbReference type="NCBI Taxonomy" id="1052145"/>
    <lineage>
        <taxon>Bacteria</taxon>
        <taxon>Pseudomonadati</taxon>
        <taxon>Bacteroidota</taxon>
        <taxon>Flavobacteriia</taxon>
        <taxon>Flavobacteriales</taxon>
        <taxon>Flavobacteriaceae</taxon>
        <taxon>Namhaeicola</taxon>
    </lineage>
</organism>
<evidence type="ECO:0000259" key="5">
    <source>
        <dbReference type="Pfam" id="PF02775"/>
    </source>
</evidence>
<dbReference type="InterPro" id="IPR045025">
    <property type="entry name" value="HACL1-like"/>
</dbReference>
<sequence length="537" mass="58790">MKKHLVLGNEALAQGAIDAGISGVYAYPGTPSTEITEYIQRSVRAKNLSIHTTWSVNEKTAMESALGMSYAGKRAIAVMKHVGLNVASDVFMNMAVSGINGGLVVVVADDPSMHSSQNEQDSRFYGKFASVPILEPSDQQEAYDLMHYAFDLSEEVQLPVLVRMVTRLSHSRSGVVFRESREQNNIDLPDNTKRFALIPAFAKEGFKNLLKKRSLLAEFSEKSDFNTLQLESKPLGIVACGIARNYVLENIEMMENKPSILKISQYPLPKEKLKILFKHCDKVLVVEEGYPLVEEVLHDYFNIDQKVIGKISGHLPMTGELTPNLVGKALGLKQEELIEIPDIVTSRPPRLCEGCGHTDLFNAINELIPEIGNKKVFGDIGCYALGVLPPLNTINTLIDMGASITMAKGAADAGLKNVIAVIGDSTFTHSGMTGLLDAVYENSPITVIISDNSAVAMTGGQDSTAVGRLKNICLGLGVAPEHVREIVPLKKNHEKNVGVIREELNHQGVSVIISERPCVRLSREKKEEIKERIASLY</sequence>
<keyword evidence="1 3" id="KW-0479">Metal-binding</keyword>
<dbReference type="CDD" id="cd07034">
    <property type="entry name" value="TPP_PYR_PFOR_IOR-alpha_like"/>
    <property type="match status" value="1"/>
</dbReference>
<comment type="cofactor">
    <cofactor evidence="3">
        <name>[4Fe-4S] cluster</name>
        <dbReference type="ChEBI" id="CHEBI:49883"/>
    </cofactor>
    <text evidence="3">Binds 2 [4Fe-4S] clusters. In this family the first cluster has a non-standard and varying [4Fe-4S] binding motif CX(2)CX(2)CX(4-5)CP.</text>
</comment>
<dbReference type="PANTHER" id="PTHR43710:SF5">
    <property type="entry name" value="INDOLEPYRUVATE FERREDOXIN OXIDOREDUCTASE ALPHA SUBUNIT"/>
    <property type="match status" value="1"/>
</dbReference>
<dbReference type="Proteomes" id="UP001597201">
    <property type="component" value="Unassembled WGS sequence"/>
</dbReference>
<dbReference type="InterPro" id="IPR011766">
    <property type="entry name" value="TPP_enzyme_TPP-bd"/>
</dbReference>
<name>A0ABW3Y149_9FLAO</name>
<keyword evidence="3" id="KW-0813">Transport</keyword>
<reference evidence="7" key="1">
    <citation type="journal article" date="2019" name="Int. J. Syst. Evol. Microbiol.">
        <title>The Global Catalogue of Microorganisms (GCM) 10K type strain sequencing project: providing services to taxonomists for standard genome sequencing and annotation.</title>
        <authorList>
            <consortium name="The Broad Institute Genomics Platform"/>
            <consortium name="The Broad Institute Genome Sequencing Center for Infectious Disease"/>
            <person name="Wu L."/>
            <person name="Ma J."/>
        </authorList>
    </citation>
    <scope>NUCLEOTIDE SEQUENCE [LARGE SCALE GENOMIC DNA]</scope>
    <source>
        <strain evidence="7">CCUG 61485</strain>
    </source>
</reference>
<keyword evidence="7" id="KW-1185">Reference proteome</keyword>
<keyword evidence="3" id="KW-0408">Iron</keyword>
<dbReference type="PIRSF" id="PIRSF006439">
    <property type="entry name" value="Indolepyruvate_ferr_oxidored"/>
    <property type="match status" value="1"/>
</dbReference>
<dbReference type="InterPro" id="IPR017721">
    <property type="entry name" value="IorA"/>
</dbReference>
<dbReference type="SUPFAM" id="SSF52518">
    <property type="entry name" value="Thiamin diphosphate-binding fold (THDP-binding)"/>
    <property type="match status" value="2"/>
</dbReference>
<dbReference type="RefSeq" id="WP_377176817.1">
    <property type="nucleotide sequence ID" value="NZ_JBHTMY010000002.1"/>
</dbReference>
<dbReference type="PANTHER" id="PTHR43710">
    <property type="entry name" value="2-HYDROXYACYL-COA LYASE"/>
    <property type="match status" value="1"/>
</dbReference>
<feature type="domain" description="Thiamine pyrophosphate enzyme TPP-binding" evidence="5">
    <location>
        <begin position="379"/>
        <end position="465"/>
    </location>
</feature>
<dbReference type="CDD" id="cd02008">
    <property type="entry name" value="TPP_IOR_alpha"/>
    <property type="match status" value="1"/>
</dbReference>
<proteinExistence type="predicted"/>
<evidence type="ECO:0000256" key="3">
    <source>
        <dbReference type="PIRNR" id="PIRNR006439"/>
    </source>
</evidence>